<evidence type="ECO:0000256" key="1">
    <source>
        <dbReference type="SAM" id="SignalP"/>
    </source>
</evidence>
<evidence type="ECO:0000313" key="2">
    <source>
        <dbReference type="EMBL" id="MXU88151.1"/>
    </source>
</evidence>
<dbReference type="EMBL" id="GIFC01006068">
    <property type="protein sequence ID" value="MXU88151.1"/>
    <property type="molecule type" value="Transcribed_RNA"/>
</dbReference>
<name>A0A6B0UC16_IXORI</name>
<dbReference type="AlphaFoldDB" id="A0A6B0UC16"/>
<feature type="signal peptide" evidence="1">
    <location>
        <begin position="1"/>
        <end position="19"/>
    </location>
</feature>
<keyword evidence="1" id="KW-0732">Signal</keyword>
<reference evidence="2" key="1">
    <citation type="submission" date="2019-12" db="EMBL/GenBank/DDBJ databases">
        <title>An insight into the sialome of adult female Ixodes ricinus ticks feeding for 6 days.</title>
        <authorList>
            <person name="Perner J."/>
            <person name="Ribeiro J.M.C."/>
        </authorList>
    </citation>
    <scope>NUCLEOTIDE SEQUENCE</scope>
    <source>
        <strain evidence="2">Semi-engorged</strain>
        <tissue evidence="2">Salivary glands</tissue>
    </source>
</reference>
<sequence>MLFFPQLSMALSIPSTLRGCPPAPYSLTVVRLTAVASGTTPGGTALTSAPVSILKQTGFPLTFSVFLHAAVFFPTFSAPSVHLSGEASFSSVVTSRRDFL</sequence>
<organism evidence="2">
    <name type="scientific">Ixodes ricinus</name>
    <name type="common">Common tick</name>
    <name type="synonym">Acarus ricinus</name>
    <dbReference type="NCBI Taxonomy" id="34613"/>
    <lineage>
        <taxon>Eukaryota</taxon>
        <taxon>Metazoa</taxon>
        <taxon>Ecdysozoa</taxon>
        <taxon>Arthropoda</taxon>
        <taxon>Chelicerata</taxon>
        <taxon>Arachnida</taxon>
        <taxon>Acari</taxon>
        <taxon>Parasitiformes</taxon>
        <taxon>Ixodida</taxon>
        <taxon>Ixodoidea</taxon>
        <taxon>Ixodidae</taxon>
        <taxon>Ixodinae</taxon>
        <taxon>Ixodes</taxon>
    </lineage>
</organism>
<evidence type="ECO:0008006" key="3">
    <source>
        <dbReference type="Google" id="ProtNLM"/>
    </source>
</evidence>
<accession>A0A6B0UC16</accession>
<proteinExistence type="predicted"/>
<protein>
    <recommendedName>
        <fullName evidence="3">Secreted protein</fullName>
    </recommendedName>
</protein>
<feature type="chain" id="PRO_5025579988" description="Secreted protein" evidence="1">
    <location>
        <begin position="20"/>
        <end position="100"/>
    </location>
</feature>